<reference evidence="2 3" key="1">
    <citation type="journal article" date="2020" name="BMC Genomics">
        <title>Intraspecific diversification of the crop wild relative Brassica cretica Lam. using demographic model selection.</title>
        <authorList>
            <person name="Kioukis A."/>
            <person name="Michalopoulou V.A."/>
            <person name="Briers L."/>
            <person name="Pirintsos S."/>
            <person name="Studholme D.J."/>
            <person name="Pavlidis P."/>
            <person name="Sarris P.F."/>
        </authorList>
    </citation>
    <scope>NUCLEOTIDE SEQUENCE [LARGE SCALE GENOMIC DNA]</scope>
    <source>
        <strain evidence="3">cv. PFS-1207/04</strain>
    </source>
</reference>
<feature type="compositionally biased region" description="Basic and acidic residues" evidence="1">
    <location>
        <begin position="27"/>
        <end position="38"/>
    </location>
</feature>
<evidence type="ECO:0000313" key="3">
    <source>
        <dbReference type="Proteomes" id="UP000266723"/>
    </source>
</evidence>
<feature type="compositionally biased region" description="Polar residues" evidence="1">
    <location>
        <begin position="94"/>
        <end position="105"/>
    </location>
</feature>
<dbReference type="EMBL" id="QGKV02000832">
    <property type="protein sequence ID" value="KAF3547813.1"/>
    <property type="molecule type" value="Genomic_DNA"/>
</dbReference>
<feature type="compositionally biased region" description="Basic and acidic residues" evidence="1">
    <location>
        <begin position="60"/>
        <end position="89"/>
    </location>
</feature>
<feature type="region of interest" description="Disordered" evidence="1">
    <location>
        <begin position="281"/>
        <end position="304"/>
    </location>
</feature>
<organism evidence="2 3">
    <name type="scientific">Brassica cretica</name>
    <name type="common">Mustard</name>
    <dbReference type="NCBI Taxonomy" id="69181"/>
    <lineage>
        <taxon>Eukaryota</taxon>
        <taxon>Viridiplantae</taxon>
        <taxon>Streptophyta</taxon>
        <taxon>Embryophyta</taxon>
        <taxon>Tracheophyta</taxon>
        <taxon>Spermatophyta</taxon>
        <taxon>Magnoliopsida</taxon>
        <taxon>eudicotyledons</taxon>
        <taxon>Gunneridae</taxon>
        <taxon>Pentapetalae</taxon>
        <taxon>rosids</taxon>
        <taxon>malvids</taxon>
        <taxon>Brassicales</taxon>
        <taxon>Brassicaceae</taxon>
        <taxon>Brassiceae</taxon>
        <taxon>Brassica</taxon>
    </lineage>
</organism>
<protein>
    <submittedName>
        <fullName evidence="2">Uncharacterized protein</fullName>
    </submittedName>
</protein>
<accession>A0ABQ7C964</accession>
<comment type="caution">
    <text evidence="2">The sequence shown here is derived from an EMBL/GenBank/DDBJ whole genome shotgun (WGS) entry which is preliminary data.</text>
</comment>
<dbReference type="Proteomes" id="UP000266723">
    <property type="component" value="Unassembled WGS sequence"/>
</dbReference>
<evidence type="ECO:0000313" key="2">
    <source>
        <dbReference type="EMBL" id="KAF3547813.1"/>
    </source>
</evidence>
<evidence type="ECO:0000256" key="1">
    <source>
        <dbReference type="SAM" id="MobiDB-lite"/>
    </source>
</evidence>
<feature type="region of interest" description="Disordered" evidence="1">
    <location>
        <begin position="1"/>
        <end position="107"/>
    </location>
</feature>
<proteinExistence type="predicted"/>
<keyword evidence="3" id="KW-1185">Reference proteome</keyword>
<feature type="region of interest" description="Disordered" evidence="1">
    <location>
        <begin position="215"/>
        <end position="243"/>
    </location>
</feature>
<name>A0ABQ7C964_BRACR</name>
<sequence>MRKTNTLTEELVEETPKDNGGGDSSADEEHPANRRRIEVILSQQSLSSDDDNNDTPVLGDLRDVLKRKFESENDNSPKHKDLRTMLDTRKSRRISTSDANNNKGSITDLRDKLNAGACDLRIQLNRSKPTDLRRQLKRAKDGWFVVFVFSDASIINPDRLSSPPVRNHTHLTKLPRRGRLARNVSPPPWVLSYIAIGNCSATTNSAADHHVCLGPESRAPTSSSSSQARLVVMSQQHRTRPLQLRLSSPSWLSFRSRSSTAPPSPTLCSTTESLVQAISAPSSLSWSAPSSSNRASPSAPNRRE</sequence>
<gene>
    <name evidence="2" type="ORF">DY000_02002023</name>
</gene>